<comment type="caution">
    <text evidence="6">The sequence shown here is derived from an EMBL/GenBank/DDBJ whole genome shotgun (WGS) entry which is preliminary data.</text>
</comment>
<dbReference type="EMBL" id="SNRY01011878">
    <property type="protein sequence ID" value="KAA6303998.1"/>
    <property type="molecule type" value="Genomic_DNA"/>
</dbReference>
<dbReference type="EC" id="3.2.1.23" evidence="2"/>
<dbReference type="GO" id="GO:0005990">
    <property type="term" value="P:lactose catabolic process"/>
    <property type="evidence" value="ECO:0007669"/>
    <property type="project" value="TreeGrafter"/>
</dbReference>
<dbReference type="GO" id="GO:0004565">
    <property type="term" value="F:beta-galactosidase activity"/>
    <property type="evidence" value="ECO:0007669"/>
    <property type="project" value="UniProtKB-EC"/>
</dbReference>
<name>A0A5J4P4I9_9ZZZZ</name>
<feature type="non-terminal residue" evidence="6">
    <location>
        <position position="170"/>
    </location>
</feature>
<evidence type="ECO:0000256" key="1">
    <source>
        <dbReference type="ARBA" id="ARBA00001412"/>
    </source>
</evidence>
<evidence type="ECO:0000256" key="3">
    <source>
        <dbReference type="ARBA" id="ARBA00022801"/>
    </source>
</evidence>
<keyword evidence="4 6" id="KW-0326">Glycosidase</keyword>
<accession>A0A5J4P4I9</accession>
<evidence type="ECO:0000256" key="4">
    <source>
        <dbReference type="ARBA" id="ARBA00023295"/>
    </source>
</evidence>
<reference evidence="6" key="1">
    <citation type="submission" date="2019-03" db="EMBL/GenBank/DDBJ databases">
        <title>Single cell metagenomics reveals metabolic interactions within the superorganism composed of flagellate Streblomastix strix and complex community of Bacteroidetes bacteria on its surface.</title>
        <authorList>
            <person name="Treitli S.C."/>
            <person name="Kolisko M."/>
            <person name="Husnik F."/>
            <person name="Keeling P."/>
            <person name="Hampl V."/>
        </authorList>
    </citation>
    <scope>NUCLEOTIDE SEQUENCE</scope>
    <source>
        <strain evidence="6">STM</strain>
    </source>
</reference>
<dbReference type="SUPFAM" id="SSF51445">
    <property type="entry name" value="(Trans)glycosidases"/>
    <property type="match status" value="1"/>
</dbReference>
<dbReference type="InterPro" id="IPR050347">
    <property type="entry name" value="Bact_Beta-galactosidase"/>
</dbReference>
<dbReference type="InterPro" id="IPR017853">
    <property type="entry name" value="GH"/>
</dbReference>
<dbReference type="AlphaFoldDB" id="A0A5J4P4I9"/>
<proteinExistence type="predicted"/>
<gene>
    <name evidence="6" type="ORF">EZS27_044359</name>
</gene>
<sequence>MLCGRAIIRTASCGINFAMNMGYSYAMKLISKPMLWALNGKMTLIKNCTLPIVPNGRKHTKTGLSASWKETRIILPSLFGVWETNVATVLCFTKCINGSKKRDTTRPVQFEQAGENENTDIVCPMYPKIESMKKYASRTDVTRPYIMCEYAHAMGNSTGNFQEYFDIIAA</sequence>
<dbReference type="PANTHER" id="PTHR46323:SF2">
    <property type="entry name" value="BETA-GALACTOSIDASE"/>
    <property type="match status" value="1"/>
</dbReference>
<organism evidence="6">
    <name type="scientific">termite gut metagenome</name>
    <dbReference type="NCBI Taxonomy" id="433724"/>
    <lineage>
        <taxon>unclassified sequences</taxon>
        <taxon>metagenomes</taxon>
        <taxon>organismal metagenomes</taxon>
    </lineage>
</organism>
<evidence type="ECO:0000313" key="6">
    <source>
        <dbReference type="EMBL" id="KAA6303998.1"/>
    </source>
</evidence>
<evidence type="ECO:0000259" key="5">
    <source>
        <dbReference type="Pfam" id="PF02836"/>
    </source>
</evidence>
<dbReference type="PANTHER" id="PTHR46323">
    <property type="entry name" value="BETA-GALACTOSIDASE"/>
    <property type="match status" value="1"/>
</dbReference>
<protein>
    <recommendedName>
        <fullName evidence="2">beta-galactosidase</fullName>
        <ecNumber evidence="2">3.2.1.23</ecNumber>
    </recommendedName>
</protein>
<evidence type="ECO:0000256" key="2">
    <source>
        <dbReference type="ARBA" id="ARBA00012756"/>
    </source>
</evidence>
<comment type="catalytic activity">
    <reaction evidence="1">
        <text>Hydrolysis of terminal non-reducing beta-D-galactose residues in beta-D-galactosides.</text>
        <dbReference type="EC" id="3.2.1.23"/>
    </reaction>
</comment>
<dbReference type="InterPro" id="IPR006103">
    <property type="entry name" value="Glyco_hydro_2_cat"/>
</dbReference>
<dbReference type="Pfam" id="PF02836">
    <property type="entry name" value="Glyco_hydro_2_C"/>
    <property type="match status" value="1"/>
</dbReference>
<keyword evidence="3 6" id="KW-0378">Hydrolase</keyword>
<dbReference type="GO" id="GO:0009341">
    <property type="term" value="C:beta-galactosidase complex"/>
    <property type="evidence" value="ECO:0007669"/>
    <property type="project" value="TreeGrafter"/>
</dbReference>
<dbReference type="Gene3D" id="3.20.20.80">
    <property type="entry name" value="Glycosidases"/>
    <property type="match status" value="1"/>
</dbReference>
<feature type="domain" description="Glycoside hydrolase family 2 catalytic" evidence="5">
    <location>
        <begin position="96"/>
        <end position="168"/>
    </location>
</feature>